<feature type="region of interest" description="Disordered" evidence="1">
    <location>
        <begin position="36"/>
        <end position="83"/>
    </location>
</feature>
<name>A0AAD5N1J9_PARTN</name>
<keyword evidence="3" id="KW-1185">Reference proteome</keyword>
<dbReference type="Proteomes" id="UP001196413">
    <property type="component" value="Unassembled WGS sequence"/>
</dbReference>
<organism evidence="2 3">
    <name type="scientific">Parelaphostrongylus tenuis</name>
    <name type="common">Meningeal worm</name>
    <dbReference type="NCBI Taxonomy" id="148309"/>
    <lineage>
        <taxon>Eukaryota</taxon>
        <taxon>Metazoa</taxon>
        <taxon>Ecdysozoa</taxon>
        <taxon>Nematoda</taxon>
        <taxon>Chromadorea</taxon>
        <taxon>Rhabditida</taxon>
        <taxon>Rhabditina</taxon>
        <taxon>Rhabditomorpha</taxon>
        <taxon>Strongyloidea</taxon>
        <taxon>Metastrongylidae</taxon>
        <taxon>Parelaphostrongylus</taxon>
    </lineage>
</organism>
<dbReference type="EMBL" id="JAHQIW010002490">
    <property type="protein sequence ID" value="KAJ1355514.1"/>
    <property type="molecule type" value="Genomic_DNA"/>
</dbReference>
<protein>
    <submittedName>
        <fullName evidence="2">Uncharacterized protein</fullName>
    </submittedName>
</protein>
<dbReference type="AlphaFoldDB" id="A0AAD5N1J9"/>
<evidence type="ECO:0000256" key="1">
    <source>
        <dbReference type="SAM" id="MobiDB-lite"/>
    </source>
</evidence>
<sequence length="113" mass="12516">MVFLTERSTNVAIKDNCMTSCVSFSGQKGHLQAVITTQSHQQEEGPGGRSQPYTPTKADIAEPPAEGEKEERPSGPSHFSIRQREISPNIVSVFQNNRDNQSTQLVLEFIKLT</sequence>
<evidence type="ECO:0000313" key="3">
    <source>
        <dbReference type="Proteomes" id="UP001196413"/>
    </source>
</evidence>
<comment type="caution">
    <text evidence="2">The sequence shown here is derived from an EMBL/GenBank/DDBJ whole genome shotgun (WGS) entry which is preliminary data.</text>
</comment>
<gene>
    <name evidence="2" type="ORF">KIN20_012952</name>
</gene>
<evidence type="ECO:0000313" key="2">
    <source>
        <dbReference type="EMBL" id="KAJ1355514.1"/>
    </source>
</evidence>
<proteinExistence type="predicted"/>
<accession>A0AAD5N1J9</accession>
<reference evidence="2" key="1">
    <citation type="submission" date="2021-06" db="EMBL/GenBank/DDBJ databases">
        <title>Parelaphostrongylus tenuis whole genome reference sequence.</title>
        <authorList>
            <person name="Garwood T.J."/>
            <person name="Larsen P.A."/>
            <person name="Fountain-Jones N.M."/>
            <person name="Garbe J.R."/>
            <person name="Macchietto M.G."/>
            <person name="Kania S.A."/>
            <person name="Gerhold R.W."/>
            <person name="Richards J.E."/>
            <person name="Wolf T.M."/>
        </authorList>
    </citation>
    <scope>NUCLEOTIDE SEQUENCE</scope>
    <source>
        <strain evidence="2">MNPRO001-30</strain>
        <tissue evidence="2">Meninges</tissue>
    </source>
</reference>